<dbReference type="EMBL" id="BQFW01000007">
    <property type="protein sequence ID" value="GJJ73295.1"/>
    <property type="molecule type" value="Genomic_DNA"/>
</dbReference>
<feature type="domain" description="FAD-binding" evidence="6">
    <location>
        <begin position="9"/>
        <end position="187"/>
    </location>
</feature>
<feature type="domain" description="FAD-binding" evidence="6">
    <location>
        <begin position="335"/>
        <end position="376"/>
    </location>
</feature>
<evidence type="ECO:0000313" key="7">
    <source>
        <dbReference type="EMBL" id="GJJ73295.1"/>
    </source>
</evidence>
<comment type="caution">
    <text evidence="7">The sequence shown here is derived from an EMBL/GenBank/DDBJ whole genome shotgun (WGS) entry which is preliminary data.</text>
</comment>
<dbReference type="GO" id="GO:0071949">
    <property type="term" value="F:FAD binding"/>
    <property type="evidence" value="ECO:0007669"/>
    <property type="project" value="InterPro"/>
</dbReference>
<dbReference type="Pfam" id="PF01494">
    <property type="entry name" value="FAD_binding_3"/>
    <property type="match status" value="2"/>
</dbReference>
<dbReference type="AlphaFoldDB" id="A0A9P3HB59"/>
<accession>A0A9P3HB59</accession>
<dbReference type="SUPFAM" id="SSF51905">
    <property type="entry name" value="FAD/NAD(P)-binding domain"/>
    <property type="match status" value="1"/>
</dbReference>
<dbReference type="PRINTS" id="PR00420">
    <property type="entry name" value="RNGMNOXGNASE"/>
</dbReference>
<evidence type="ECO:0000256" key="3">
    <source>
        <dbReference type="ARBA" id="ARBA00022827"/>
    </source>
</evidence>
<keyword evidence="8" id="KW-1185">Reference proteome</keyword>
<dbReference type="PANTHER" id="PTHR47178">
    <property type="entry name" value="MONOOXYGENASE, FAD-BINDING"/>
    <property type="match status" value="1"/>
</dbReference>
<evidence type="ECO:0000256" key="1">
    <source>
        <dbReference type="ARBA" id="ARBA00005179"/>
    </source>
</evidence>
<keyword evidence="4" id="KW-0560">Oxidoreductase</keyword>
<dbReference type="PANTHER" id="PTHR47178:SF4">
    <property type="entry name" value="FAD-DEPENDENT MONOOXYGENASE APTC"/>
    <property type="match status" value="1"/>
</dbReference>
<keyword evidence="3" id="KW-0274">FAD</keyword>
<proteinExistence type="predicted"/>
<keyword evidence="2" id="KW-0285">Flavoprotein</keyword>
<evidence type="ECO:0000259" key="6">
    <source>
        <dbReference type="Pfam" id="PF01494"/>
    </source>
</evidence>
<dbReference type="Proteomes" id="UP000827284">
    <property type="component" value="Unassembled WGS sequence"/>
</dbReference>
<dbReference type="Gene3D" id="3.50.50.60">
    <property type="entry name" value="FAD/NAD(P)-binding domain"/>
    <property type="match status" value="1"/>
</dbReference>
<evidence type="ECO:0000256" key="4">
    <source>
        <dbReference type="ARBA" id="ARBA00023002"/>
    </source>
</evidence>
<dbReference type="InterPro" id="IPR002938">
    <property type="entry name" value="FAD-bd"/>
</dbReference>
<evidence type="ECO:0000256" key="5">
    <source>
        <dbReference type="ARBA" id="ARBA00023033"/>
    </source>
</evidence>
<keyword evidence="5" id="KW-0503">Monooxygenase</keyword>
<gene>
    <name evidence="7" type="ORF">EMPS_05653</name>
</gene>
<reference evidence="7" key="1">
    <citation type="submission" date="2021-11" db="EMBL/GenBank/DDBJ databases">
        <authorList>
            <person name="Herlambang A."/>
            <person name="Guo Y."/>
            <person name="Takashima Y."/>
            <person name="Nishizawa T."/>
        </authorList>
    </citation>
    <scope>NUCLEOTIDE SEQUENCE</scope>
    <source>
        <strain evidence="7">E1425</strain>
    </source>
</reference>
<sequence length="432" mass="47823">MSLNHIRKPILIIGAGIAGLSLARTLAAHSIPAIVFDDASETRRQGFGVTLRSWGYDSLLKRAGVTAQDFQETVATDAAVGGHGYISTTVHDVYTGTDLIKMAHRPGAQMVTQEFFRANRFRLREFLMKGRVNERSPIDVRFQHVFEGYEVLSDKKGVVAKFANGERVEGSILVAADGVHSTVRKLVLPQILPSVLHSVTFNGIINLPRKEFDTTSLGTMMEKNNVYIGMGDLFNISLAVNDQTDSEVELSWSYSRPIKSLLDPESDTLYERNAEDPNMIKEAFFDEIATFQPSLASPFAEIFASESIRKTVRYQWVMRSIRCSREDLIETAWQRSGLVVLIGDAAHAMPIFAGEGGNHGLLDGVQLGDLIAEHSKNQDEGMNVAIQTFYDGALERWSDALDGSEKRLNGLNQPIQTWRKMAAAKAAVSEEK</sequence>
<comment type="pathway">
    <text evidence="1">Secondary metabolite biosynthesis.</text>
</comment>
<evidence type="ECO:0000256" key="2">
    <source>
        <dbReference type="ARBA" id="ARBA00022630"/>
    </source>
</evidence>
<dbReference type="OrthoDB" id="655030at2759"/>
<dbReference type="InterPro" id="IPR036188">
    <property type="entry name" value="FAD/NAD-bd_sf"/>
</dbReference>
<name>A0A9P3HB59_9FUNG</name>
<organism evidence="7 8">
    <name type="scientific">Entomortierella parvispora</name>
    <dbReference type="NCBI Taxonomy" id="205924"/>
    <lineage>
        <taxon>Eukaryota</taxon>
        <taxon>Fungi</taxon>
        <taxon>Fungi incertae sedis</taxon>
        <taxon>Mucoromycota</taxon>
        <taxon>Mortierellomycotina</taxon>
        <taxon>Mortierellomycetes</taxon>
        <taxon>Mortierellales</taxon>
        <taxon>Mortierellaceae</taxon>
        <taxon>Entomortierella</taxon>
    </lineage>
</organism>
<evidence type="ECO:0000313" key="8">
    <source>
        <dbReference type="Proteomes" id="UP000827284"/>
    </source>
</evidence>
<dbReference type="GO" id="GO:0004497">
    <property type="term" value="F:monooxygenase activity"/>
    <property type="evidence" value="ECO:0007669"/>
    <property type="project" value="UniProtKB-KW"/>
</dbReference>
<reference evidence="7" key="2">
    <citation type="journal article" date="2022" name="Microbiol. Resour. Announc.">
        <title>Whole-Genome Sequence of Entomortierella parvispora E1425, a Mucoromycotan Fungus Associated with Burkholderiaceae-Related Endosymbiotic Bacteria.</title>
        <authorList>
            <person name="Herlambang A."/>
            <person name="Guo Y."/>
            <person name="Takashima Y."/>
            <person name="Narisawa K."/>
            <person name="Ohta H."/>
            <person name="Nishizawa T."/>
        </authorList>
    </citation>
    <scope>NUCLEOTIDE SEQUENCE</scope>
    <source>
        <strain evidence="7">E1425</strain>
    </source>
</reference>
<protein>
    <recommendedName>
        <fullName evidence="6">FAD-binding domain-containing protein</fullName>
    </recommendedName>
</protein>